<keyword evidence="2" id="KW-1185">Reference proteome</keyword>
<dbReference type="InterPro" id="IPR008593">
    <property type="entry name" value="Dam_MeTrfase"/>
</dbReference>
<dbReference type="Pfam" id="PF05869">
    <property type="entry name" value="Dam"/>
    <property type="match status" value="1"/>
</dbReference>
<dbReference type="GeneID" id="84023544"/>
<evidence type="ECO:0000313" key="2">
    <source>
        <dbReference type="Proteomes" id="UP001202031"/>
    </source>
</evidence>
<name>A0ABT0R7U5_9BACT</name>
<accession>A0ABT0R7U5</accession>
<protein>
    <submittedName>
        <fullName evidence="1">Phage N-6-adenine-methyltransferase</fullName>
    </submittedName>
</protein>
<sequence length="163" mass="18785">MNTFNTPKTEKTTNVWLTPRYVLDLLGHFDVDPCAATVRPWDCARVNYTVEDNGLLMPWEGRVWLNPPYGNEAEAFMERMSMHQGGGLALIFMRSDTRWFQRCVLHRARYLFLWKGRIRFCRPDGETPGNQPNAPSCLVAWDNQEAPLLYTLQNQGHGKVAVL</sequence>
<reference evidence="1 2" key="1">
    <citation type="submission" date="2022-03" db="EMBL/GenBank/DDBJ databases">
        <title>Taxonomic description of new species and reclassification of some bacterial strains.</title>
        <authorList>
            <person name="Ndongo S."/>
        </authorList>
    </citation>
    <scope>NUCLEOTIDE SEQUENCE [LARGE SCALE GENOMIC DNA]</scope>
    <source>
        <strain evidence="1 2">Marseille-P6666</strain>
    </source>
</reference>
<gene>
    <name evidence="1" type="ORF">M8N44_06705</name>
</gene>
<dbReference type="Proteomes" id="UP001202031">
    <property type="component" value="Unassembled WGS sequence"/>
</dbReference>
<proteinExistence type="predicted"/>
<dbReference type="EMBL" id="JAMGSI010000001">
    <property type="protein sequence ID" value="MCL6657009.1"/>
    <property type="molecule type" value="Genomic_DNA"/>
</dbReference>
<evidence type="ECO:0000313" key="1">
    <source>
        <dbReference type="EMBL" id="MCL6657009.1"/>
    </source>
</evidence>
<dbReference type="RefSeq" id="WP_215709508.1">
    <property type="nucleotide sequence ID" value="NZ_CP072027.1"/>
</dbReference>
<organism evidence="1 2">
    <name type="scientific">Akkermansia massiliensis</name>
    <dbReference type="NCBI Taxonomy" id="2927224"/>
    <lineage>
        <taxon>Bacteria</taxon>
        <taxon>Pseudomonadati</taxon>
        <taxon>Verrucomicrobiota</taxon>
        <taxon>Verrucomicrobiia</taxon>
        <taxon>Verrucomicrobiales</taxon>
        <taxon>Akkermansiaceae</taxon>
        <taxon>Akkermansia</taxon>
    </lineage>
</organism>
<comment type="caution">
    <text evidence="1">The sequence shown here is derived from an EMBL/GenBank/DDBJ whole genome shotgun (WGS) entry which is preliminary data.</text>
</comment>